<gene>
    <name evidence="2" type="ORF">NCTC9128_06925</name>
</gene>
<dbReference type="AlphaFoldDB" id="A0A2X3F0U0"/>
<name>A0A2X3F0U0_KLEPN</name>
<organism evidence="2 3">
    <name type="scientific">Klebsiella pneumoniae</name>
    <dbReference type="NCBI Taxonomy" id="573"/>
    <lineage>
        <taxon>Bacteria</taxon>
        <taxon>Pseudomonadati</taxon>
        <taxon>Pseudomonadota</taxon>
        <taxon>Gammaproteobacteria</taxon>
        <taxon>Enterobacterales</taxon>
        <taxon>Enterobacteriaceae</taxon>
        <taxon>Klebsiella/Raoultella group</taxon>
        <taxon>Klebsiella</taxon>
        <taxon>Klebsiella pneumoniae complex</taxon>
    </lineage>
</organism>
<feature type="transmembrane region" description="Helical" evidence="1">
    <location>
        <begin position="18"/>
        <end position="37"/>
    </location>
</feature>
<keyword evidence="1" id="KW-1133">Transmembrane helix</keyword>
<sequence>MHSSETIKVVPARYPLRVVGALVALLVLAVVIQSVAFNRAGSGASSPAGSSTR</sequence>
<evidence type="ECO:0000313" key="2">
    <source>
        <dbReference type="EMBL" id="SQC40914.1"/>
    </source>
</evidence>
<dbReference type="Proteomes" id="UP000251088">
    <property type="component" value="Unassembled WGS sequence"/>
</dbReference>
<reference evidence="2 3" key="1">
    <citation type="submission" date="2018-06" db="EMBL/GenBank/DDBJ databases">
        <authorList>
            <consortium name="Pathogen Informatics"/>
            <person name="Doyle S."/>
        </authorList>
    </citation>
    <scope>NUCLEOTIDE SEQUENCE [LARGE SCALE GENOMIC DNA]</scope>
    <source>
        <strain evidence="2 3">NCTC9128</strain>
    </source>
</reference>
<accession>A0A2X3F0U0</accession>
<evidence type="ECO:0000313" key="3">
    <source>
        <dbReference type="Proteomes" id="UP000251088"/>
    </source>
</evidence>
<evidence type="ECO:0000256" key="1">
    <source>
        <dbReference type="SAM" id="Phobius"/>
    </source>
</evidence>
<dbReference type="EMBL" id="UAWN01000016">
    <property type="protein sequence ID" value="SQC40914.1"/>
    <property type="molecule type" value="Genomic_DNA"/>
</dbReference>
<protein>
    <submittedName>
        <fullName evidence="2">Amino acid ABC transporter permease</fullName>
    </submittedName>
</protein>
<keyword evidence="1" id="KW-0812">Transmembrane</keyword>
<proteinExistence type="predicted"/>
<keyword evidence="1" id="KW-0472">Membrane</keyword>